<dbReference type="RefSeq" id="WP_040096267.1">
    <property type="nucleotide sequence ID" value="NZ_JWJD01000001.1"/>
</dbReference>
<dbReference type="PROSITE" id="PS50111">
    <property type="entry name" value="CHEMOTAXIS_TRANSDUC_2"/>
    <property type="match status" value="1"/>
</dbReference>
<evidence type="ECO:0000259" key="5">
    <source>
        <dbReference type="PROSITE" id="PS50111"/>
    </source>
</evidence>
<keyword evidence="4" id="KW-1133">Transmembrane helix</keyword>
<gene>
    <name evidence="6" type="ORF">GFER_04005</name>
</gene>
<feature type="coiled-coil region" evidence="3">
    <location>
        <begin position="274"/>
        <end position="301"/>
    </location>
</feature>
<organism evidence="6 7">
    <name type="scientific">Geoalkalibacter ferrihydriticus DSM 17813</name>
    <dbReference type="NCBI Taxonomy" id="1121915"/>
    <lineage>
        <taxon>Bacteria</taxon>
        <taxon>Pseudomonadati</taxon>
        <taxon>Thermodesulfobacteriota</taxon>
        <taxon>Desulfuromonadia</taxon>
        <taxon>Desulfuromonadales</taxon>
        <taxon>Geoalkalibacteraceae</taxon>
        <taxon>Geoalkalibacter</taxon>
    </lineage>
</organism>
<dbReference type="Gene3D" id="1.10.287.950">
    <property type="entry name" value="Methyl-accepting chemotaxis protein"/>
    <property type="match status" value="3"/>
</dbReference>
<dbReference type="PANTHER" id="PTHR32089">
    <property type="entry name" value="METHYL-ACCEPTING CHEMOTAXIS PROTEIN MCPB"/>
    <property type="match status" value="1"/>
</dbReference>
<evidence type="ECO:0000256" key="2">
    <source>
        <dbReference type="PROSITE-ProRule" id="PRU00284"/>
    </source>
</evidence>
<protein>
    <recommendedName>
        <fullName evidence="5">Methyl-accepting transducer domain-containing protein</fullName>
    </recommendedName>
</protein>
<dbReference type="InterPro" id="IPR004089">
    <property type="entry name" value="MCPsignal_dom"/>
</dbReference>
<keyword evidence="4" id="KW-0472">Membrane</keyword>
<keyword evidence="3" id="KW-0175">Coiled coil</keyword>
<dbReference type="Proteomes" id="UP000035068">
    <property type="component" value="Unassembled WGS sequence"/>
</dbReference>
<dbReference type="GO" id="GO:0016020">
    <property type="term" value="C:membrane"/>
    <property type="evidence" value="ECO:0007669"/>
    <property type="project" value="InterPro"/>
</dbReference>
<dbReference type="Pfam" id="PF00015">
    <property type="entry name" value="MCPsignal"/>
    <property type="match status" value="1"/>
</dbReference>
<comment type="caution">
    <text evidence="6">The sequence shown here is derived from an EMBL/GenBank/DDBJ whole genome shotgun (WGS) entry which is preliminary data.</text>
</comment>
<proteinExistence type="predicted"/>
<evidence type="ECO:0000256" key="4">
    <source>
        <dbReference type="SAM" id="Phobius"/>
    </source>
</evidence>
<dbReference type="AlphaFoldDB" id="A0A0C2EGN7"/>
<dbReference type="SMART" id="SM00283">
    <property type="entry name" value="MA"/>
    <property type="match status" value="1"/>
</dbReference>
<keyword evidence="7" id="KW-1185">Reference proteome</keyword>
<feature type="transmembrane region" description="Helical" evidence="4">
    <location>
        <begin position="47"/>
        <end position="66"/>
    </location>
</feature>
<feature type="domain" description="Methyl-accepting transducer" evidence="5">
    <location>
        <begin position="203"/>
        <end position="430"/>
    </location>
</feature>
<dbReference type="GO" id="GO:0007165">
    <property type="term" value="P:signal transduction"/>
    <property type="evidence" value="ECO:0007669"/>
    <property type="project" value="UniProtKB-KW"/>
</dbReference>
<keyword evidence="4" id="KW-0812">Transmembrane</keyword>
<dbReference type="EMBL" id="JWJD01000001">
    <property type="protein sequence ID" value="KIH77808.1"/>
    <property type="molecule type" value="Genomic_DNA"/>
</dbReference>
<reference evidence="6 7" key="1">
    <citation type="submission" date="2014-12" db="EMBL/GenBank/DDBJ databases">
        <title>Genomes of Geoalkalibacter ferrihydriticus and Geoalkalibacter subterraneus, two haloalkaliphilic metal-reducing members of the Geobacteraceae.</title>
        <authorList>
            <person name="Badalamenti J.P."/>
            <person name="Torres C.I."/>
            <person name="Krajmalnik-Brown R."/>
            <person name="Bond D.R."/>
        </authorList>
    </citation>
    <scope>NUCLEOTIDE SEQUENCE [LARGE SCALE GENOMIC DNA]</scope>
    <source>
        <strain evidence="6 7">DSM 17813</strain>
    </source>
</reference>
<dbReference type="SUPFAM" id="SSF58104">
    <property type="entry name" value="Methyl-accepting chemotaxis protein (MCP) signaling domain"/>
    <property type="match status" value="2"/>
</dbReference>
<name>A0A0C2EGN7_9BACT</name>
<keyword evidence="1 2" id="KW-0807">Transducer</keyword>
<sequence>MTASTPQDLSYLKKVFLFTHLTGLGAGLIFPPLVWPLLGAQVLSLNFWLICLAMGYAVGALSFFYVRATLKKQLRIQLQLLQGLSGKMDVSEESVEGLMQAMEAAVGRVRELVDGTYGAIDDLLPKFHSFSDAIRYLADRAREGLAAALVTGKDVAAMEEKQREVMEQLESLSFRSQEEASISRELSASLEEMAGAMSRTRGKFLETSRIAEQMTASVEKVRRQADEVIQAVEGTTRDLDTIGDSLEKIRWGASSSAEASERVKRDATNGLEVVKSSIDEMERIEEESHRATEAMKRLSAQTGEVTKIIEVIRELVGDTELLAFNAAIIAAKAGEEGKGFSVVAEEIRDLADRTTASAQDIHHIVKKISVDTREVTGAVEATAKRIATGKKLSLSTGEALHKIVASAVEAADASEQIARLTGEQSGRAQSLLEQAGGSLNAVKSITGAMQAQQKDLSRIQEGVAQMKSGSDQMVRGMEEQVRANHEFDRSLNERETQVRAVTEATRFQMDASKRVSNHFAKSEKRLRTNAEKAEEIIRDVAEMERLTDDLRDLAEDFRR</sequence>
<evidence type="ECO:0000313" key="7">
    <source>
        <dbReference type="Proteomes" id="UP000035068"/>
    </source>
</evidence>
<evidence type="ECO:0000256" key="1">
    <source>
        <dbReference type="ARBA" id="ARBA00023224"/>
    </source>
</evidence>
<accession>A0A0C2EGN7</accession>
<feature type="transmembrane region" description="Helical" evidence="4">
    <location>
        <begin position="15"/>
        <end position="35"/>
    </location>
</feature>
<evidence type="ECO:0000256" key="3">
    <source>
        <dbReference type="SAM" id="Coils"/>
    </source>
</evidence>
<evidence type="ECO:0000313" key="6">
    <source>
        <dbReference type="EMBL" id="KIH77808.1"/>
    </source>
</evidence>
<dbReference type="PANTHER" id="PTHR32089:SF112">
    <property type="entry name" value="LYSOZYME-LIKE PROTEIN-RELATED"/>
    <property type="match status" value="1"/>
</dbReference>